<keyword evidence="8" id="KW-0274">FAD</keyword>
<keyword evidence="10" id="KW-0503">Monooxygenase</keyword>
<dbReference type="EMBL" id="RPOH01000008">
    <property type="protein sequence ID" value="RPH30500.1"/>
    <property type="molecule type" value="Genomic_DNA"/>
</dbReference>
<organism evidence="13 14">
    <name type="scientific">Buttiauxella warmboldiae</name>
    <dbReference type="NCBI Taxonomy" id="82993"/>
    <lineage>
        <taxon>Bacteria</taxon>
        <taxon>Pseudomonadati</taxon>
        <taxon>Pseudomonadota</taxon>
        <taxon>Gammaproteobacteria</taxon>
        <taxon>Enterobacterales</taxon>
        <taxon>Enterobacteriaceae</taxon>
        <taxon>Buttiauxella</taxon>
    </lineage>
</organism>
<dbReference type="GO" id="GO:0005737">
    <property type="term" value="C:cytoplasm"/>
    <property type="evidence" value="ECO:0007669"/>
    <property type="project" value="UniProtKB-SubCell"/>
</dbReference>
<feature type="domain" description="FAD-binding" evidence="12">
    <location>
        <begin position="6"/>
        <end position="340"/>
    </location>
</feature>
<evidence type="ECO:0000256" key="7">
    <source>
        <dbReference type="ARBA" id="ARBA00022688"/>
    </source>
</evidence>
<evidence type="ECO:0000256" key="1">
    <source>
        <dbReference type="ARBA" id="ARBA00001974"/>
    </source>
</evidence>
<dbReference type="NCBIfam" id="NF005951">
    <property type="entry name" value="PRK08020.1"/>
    <property type="match status" value="1"/>
</dbReference>
<dbReference type="PRINTS" id="PR00420">
    <property type="entry name" value="RNGMNOXGNASE"/>
</dbReference>
<dbReference type="InterPro" id="IPR010971">
    <property type="entry name" value="UbiH/COQ6"/>
</dbReference>
<dbReference type="Pfam" id="PF01494">
    <property type="entry name" value="FAD_binding_3"/>
    <property type="match status" value="1"/>
</dbReference>
<dbReference type="PROSITE" id="PS01304">
    <property type="entry name" value="UBIH"/>
    <property type="match status" value="1"/>
</dbReference>
<dbReference type="SUPFAM" id="SSF51905">
    <property type="entry name" value="FAD/NAD(P)-binding domain"/>
    <property type="match status" value="1"/>
</dbReference>
<protein>
    <submittedName>
        <fullName evidence="13">2-octaprenyl-3-methyl-6-methoxy-1,4-benzoquinol hydroxylase</fullName>
    </submittedName>
</protein>
<sequence length="391" mass="43164">MLNHSIEVAIVGGGMVGAAAALGLAQNGFQVALIEHQVPPAFDPASQPDVRISAISSASVGLLKSLGVWDAVRTRRCHAYRQLETWEWESARVSFKAQELGLPELGYMVENPVLQLALWQALQAHPNVTLLCPAQIASLHHDKDRWTLQFADEQTLTVPMVIGADGANSQVRRWAGMGIHAWQYRQSCMLITVQCAQAPGDSTWQHFTPSGPHAFLPLFDNWASLVWYDSPARIRQLQNMSMPQLQKAIADSFPERLGQVTPVARGAFPLTRRHALQYTQQGLALIGDAAHTIHPLAGQGVNLGYRDVEALLEVMINARSYGENWADARVLKRYQTRRQADNFLMQSGMDLFYAGFSNSLGPLRVIRNLGLMAAERGGVLKRQALKYALGL</sequence>
<dbReference type="GO" id="GO:0071949">
    <property type="term" value="F:FAD binding"/>
    <property type="evidence" value="ECO:0007669"/>
    <property type="project" value="InterPro"/>
</dbReference>
<evidence type="ECO:0000256" key="8">
    <source>
        <dbReference type="ARBA" id="ARBA00022827"/>
    </source>
</evidence>
<evidence type="ECO:0000259" key="12">
    <source>
        <dbReference type="Pfam" id="PF01494"/>
    </source>
</evidence>
<keyword evidence="14" id="KW-1185">Reference proteome</keyword>
<dbReference type="PANTHER" id="PTHR43876">
    <property type="entry name" value="UBIQUINONE BIOSYNTHESIS MONOOXYGENASE COQ6, MITOCHONDRIAL"/>
    <property type="match status" value="1"/>
</dbReference>
<dbReference type="Proteomes" id="UP000268615">
    <property type="component" value="Unassembled WGS sequence"/>
</dbReference>
<evidence type="ECO:0000313" key="14">
    <source>
        <dbReference type="Proteomes" id="UP000268615"/>
    </source>
</evidence>
<keyword evidence="5" id="KW-0963">Cytoplasm</keyword>
<dbReference type="GO" id="GO:0006744">
    <property type="term" value="P:ubiquinone biosynthetic process"/>
    <property type="evidence" value="ECO:0007669"/>
    <property type="project" value="UniProtKB-UniPathway"/>
</dbReference>
<dbReference type="GO" id="GO:0110142">
    <property type="term" value="C:ubiquinone biosynthesis complex"/>
    <property type="evidence" value="ECO:0007669"/>
    <property type="project" value="UniProtKB-ARBA"/>
</dbReference>
<evidence type="ECO:0000256" key="9">
    <source>
        <dbReference type="ARBA" id="ARBA00023002"/>
    </source>
</evidence>
<dbReference type="UniPathway" id="UPA00232"/>
<comment type="cofactor">
    <cofactor evidence="1">
        <name>FAD</name>
        <dbReference type="ChEBI" id="CHEBI:57692"/>
    </cofactor>
</comment>
<gene>
    <name evidence="13" type="ORF">EHN07_02400</name>
</gene>
<accession>A0A3N5DXW7</accession>
<dbReference type="Gene3D" id="3.50.50.60">
    <property type="entry name" value="FAD/NAD(P)-binding domain"/>
    <property type="match status" value="2"/>
</dbReference>
<dbReference type="InterPro" id="IPR018168">
    <property type="entry name" value="Ubi_Hdrlase_CS"/>
</dbReference>
<keyword evidence="7" id="KW-0831">Ubiquinone biosynthesis</keyword>
<dbReference type="PANTHER" id="PTHR43876:SF10">
    <property type="entry name" value="3-DEMETHOXYUBIQUINOL 3-HYDROXYLASE"/>
    <property type="match status" value="1"/>
</dbReference>
<evidence type="ECO:0000256" key="5">
    <source>
        <dbReference type="ARBA" id="ARBA00022490"/>
    </source>
</evidence>
<proteinExistence type="inferred from homology"/>
<dbReference type="InterPro" id="IPR051205">
    <property type="entry name" value="UbiH/COQ6_monooxygenase"/>
</dbReference>
<evidence type="ECO:0000256" key="11">
    <source>
        <dbReference type="ARBA" id="ARBA00065734"/>
    </source>
</evidence>
<evidence type="ECO:0000256" key="4">
    <source>
        <dbReference type="ARBA" id="ARBA00005349"/>
    </source>
</evidence>
<reference evidence="13 14" key="1">
    <citation type="submission" date="2018-11" db="EMBL/GenBank/DDBJ databases">
        <title>Draft genome sequence of Buttiauxella warmboldiae CCUG 35512.</title>
        <authorList>
            <person name="Salva-Serra F."/>
            <person name="Marathe N."/>
            <person name="Moore E."/>
            <person name="Svensson L."/>
            <person name="Engstrom-Jakobsson H."/>
        </authorList>
    </citation>
    <scope>NUCLEOTIDE SEQUENCE [LARGE SCALE GENOMIC DNA]</scope>
    <source>
        <strain evidence="13 14">CCUG 35512</strain>
    </source>
</reference>
<name>A0A3N5DXW7_9ENTR</name>
<evidence type="ECO:0000256" key="2">
    <source>
        <dbReference type="ARBA" id="ARBA00004496"/>
    </source>
</evidence>
<dbReference type="FunFam" id="3.50.50.60:FF:000021">
    <property type="entry name" value="Ubiquinone biosynthesis monooxygenase COQ6"/>
    <property type="match status" value="1"/>
</dbReference>
<keyword evidence="9" id="KW-0560">Oxidoreductase</keyword>
<evidence type="ECO:0000313" key="13">
    <source>
        <dbReference type="EMBL" id="RPH30500.1"/>
    </source>
</evidence>
<evidence type="ECO:0000256" key="3">
    <source>
        <dbReference type="ARBA" id="ARBA00004749"/>
    </source>
</evidence>
<dbReference type="RefSeq" id="WP_124022618.1">
    <property type="nucleotide sequence ID" value="NZ_RPOH01000008.1"/>
</dbReference>
<dbReference type="InterPro" id="IPR036188">
    <property type="entry name" value="FAD/NAD-bd_sf"/>
</dbReference>
<dbReference type="InterPro" id="IPR002938">
    <property type="entry name" value="FAD-bd"/>
</dbReference>
<comment type="subunit">
    <text evidence="11">Component of the Ubi complex metabolon, which regroups five ubiquinone biosynthesis proteins (UbiE, UbiF, UbiG, UbiH and UbiI) and two accessory factors (UbiK and the lipid-binding protein UbiJ).</text>
</comment>
<dbReference type="GO" id="GO:0008682">
    <property type="term" value="F:3-demethoxyubiquinol 3-hydroxylase activity"/>
    <property type="evidence" value="ECO:0007669"/>
    <property type="project" value="TreeGrafter"/>
</dbReference>
<comment type="caution">
    <text evidence="13">The sequence shown here is derived from an EMBL/GenBank/DDBJ whole genome shotgun (WGS) entry which is preliminary data.</text>
</comment>
<keyword evidence="6" id="KW-0285">Flavoprotein</keyword>
<dbReference type="NCBIfam" id="TIGR01988">
    <property type="entry name" value="Ubi-OHases"/>
    <property type="match status" value="1"/>
</dbReference>
<comment type="pathway">
    <text evidence="3">Cofactor biosynthesis; ubiquinone biosynthesis.</text>
</comment>
<comment type="similarity">
    <text evidence="4">Belongs to the UbiH/COQ6 family.</text>
</comment>
<comment type="subcellular location">
    <subcellularLocation>
        <location evidence="2">Cytoplasm</location>
    </subcellularLocation>
</comment>
<evidence type="ECO:0000256" key="10">
    <source>
        <dbReference type="ARBA" id="ARBA00023033"/>
    </source>
</evidence>
<evidence type="ECO:0000256" key="6">
    <source>
        <dbReference type="ARBA" id="ARBA00022630"/>
    </source>
</evidence>
<dbReference type="AlphaFoldDB" id="A0A3N5DXW7"/>
<dbReference type="OrthoDB" id="9769565at2"/>
<dbReference type="FunFam" id="3.50.50.60:FF:000048">
    <property type="entry name" value="2-octaprenyl-3-methyl-6-methoxy-1,4-benzoquinol hydroxylase"/>
    <property type="match status" value="1"/>
</dbReference>